<dbReference type="Proteomes" id="UP001067231">
    <property type="component" value="Unassembled WGS sequence"/>
</dbReference>
<dbReference type="AlphaFoldDB" id="A0A9D5HWQ6"/>
<sequence>MKSLLFVCEDSSSINSSYNHKSRSSDRWFFGETEIIDQQNSALNIPLDHHNYRKFELDKIITYDINELSSIANDLADQCFINESDSIVISSSYSFGNNCPLLLEGSFNDNNALVGPGLFLLISRSILSNINYQDENAGLSLYCSWNGILNNGEFTDMFEDLTKGNESVDMDNLSPISEEFGLTSILKVESVNSLASIINNKRKTIDWKEVCHYIFTFRIFRDFNQMGSTNNNQVCSISLVSLGEGIKTRLSGQTNPWNALEMGMKELDNPLDSNFCMIQLSRYVNDYLEFPDLITIIYRFPFYISPIKPSHGKEIKFILSMLLFHQTFVNFTSRNRHLVGSKSMLSDYSNPEFSQNSIFLQDFGYDSPIQITSYDKSSLFFKELNDAPIPPPNPISKGKTDFETQEYLYNRNTSIRSEFAPDMQKLEEINLNGESDMMRNHSNCPPLGSLKYEHDALIQEIKILEGTLIDKNEIIIRLEKLIEARDQIIKQNQETIKLLKHDLDNEMSKVKELESKIKMSKGDGSLNHLGQNKHKFPLEPHRIRPSTAISKLTSMNSNFDSAINTPTNKIKNNYEKIVSEYQKEEAHLNSSLTGVAKMAFDKFLRK</sequence>
<dbReference type="OrthoDB" id="339201at2759"/>
<gene>
    <name evidence="2" type="ORF">OJ253_2432</name>
</gene>
<name>A0A9D5HWQ6_9CRYT</name>
<proteinExistence type="predicted"/>
<accession>A0A9D5HWQ6</accession>
<organism evidence="2">
    <name type="scientific">Cryptosporidium canis</name>
    <dbReference type="NCBI Taxonomy" id="195482"/>
    <lineage>
        <taxon>Eukaryota</taxon>
        <taxon>Sar</taxon>
        <taxon>Alveolata</taxon>
        <taxon>Apicomplexa</taxon>
        <taxon>Conoidasida</taxon>
        <taxon>Coccidia</taxon>
        <taxon>Eucoccidiorida</taxon>
        <taxon>Eimeriorina</taxon>
        <taxon>Cryptosporidiidae</taxon>
        <taxon>Cryptosporidium</taxon>
    </lineage>
</organism>
<comment type="caution">
    <text evidence="2">The sequence shown here is derived from an EMBL/GenBank/DDBJ whole genome shotgun (WGS) entry which is preliminary data.</text>
</comment>
<reference evidence="2" key="1">
    <citation type="submission" date="2022-10" db="EMBL/GenBank/DDBJ databases">
        <title>Adaptive evolution leads to modifications in subtelomeric GC content in a zoonotic Cryptosporidium species.</title>
        <authorList>
            <person name="Li J."/>
            <person name="Feng Y."/>
            <person name="Xiao L."/>
        </authorList>
    </citation>
    <scope>NUCLEOTIDE SEQUENCE</scope>
    <source>
        <strain evidence="2">33844</strain>
    </source>
</reference>
<protein>
    <submittedName>
        <fullName evidence="2">Uncharacterized protein</fullName>
    </submittedName>
</protein>
<evidence type="ECO:0000256" key="1">
    <source>
        <dbReference type="SAM" id="Coils"/>
    </source>
</evidence>
<keyword evidence="1" id="KW-0175">Coiled coil</keyword>
<evidence type="ECO:0000313" key="2">
    <source>
        <dbReference type="EMBL" id="KAJ1607311.1"/>
    </source>
</evidence>
<dbReference type="EMBL" id="JAPCXC010000059">
    <property type="protein sequence ID" value="KAJ1607311.1"/>
    <property type="molecule type" value="Genomic_DNA"/>
</dbReference>
<feature type="coiled-coil region" evidence="1">
    <location>
        <begin position="496"/>
        <end position="523"/>
    </location>
</feature>